<dbReference type="SUPFAM" id="SSF52540">
    <property type="entry name" value="P-loop containing nucleoside triphosphate hydrolases"/>
    <property type="match status" value="1"/>
</dbReference>
<accession>A0AAW6LXX1</accession>
<reference evidence="1" key="1">
    <citation type="submission" date="2023-03" db="EMBL/GenBank/DDBJ databases">
        <title>DFI Biobank Strains.</title>
        <authorList>
            <person name="Mostad J."/>
            <person name="Paddock L."/>
            <person name="Medina S."/>
            <person name="Waligurski E."/>
            <person name="Barat B."/>
            <person name="Smith R."/>
            <person name="Burgo V."/>
            <person name="Metcalfe C."/>
            <person name="Woodson C."/>
            <person name="Sundararajan A."/>
            <person name="Ramaswamy R."/>
            <person name="Lin H."/>
            <person name="Pamer E.G."/>
        </authorList>
    </citation>
    <scope>NUCLEOTIDE SEQUENCE</scope>
    <source>
        <strain evidence="1">DFI.9.5</strain>
    </source>
</reference>
<gene>
    <name evidence="1" type="ORF">PZH42_07170</name>
</gene>
<dbReference type="Proteomes" id="UP001221924">
    <property type="component" value="Unassembled WGS sequence"/>
</dbReference>
<comment type="caution">
    <text evidence="1">The sequence shown here is derived from an EMBL/GenBank/DDBJ whole genome shotgun (WGS) entry which is preliminary data.</text>
</comment>
<evidence type="ECO:0000313" key="1">
    <source>
        <dbReference type="EMBL" id="MDE8693881.1"/>
    </source>
</evidence>
<evidence type="ECO:0000313" key="2">
    <source>
        <dbReference type="Proteomes" id="UP001221924"/>
    </source>
</evidence>
<protein>
    <recommendedName>
        <fullName evidence="3">Thymidylate kinase</fullName>
    </recommendedName>
</protein>
<dbReference type="Gene3D" id="3.40.50.300">
    <property type="entry name" value="P-loop containing nucleotide triphosphate hydrolases"/>
    <property type="match status" value="1"/>
</dbReference>
<proteinExistence type="predicted"/>
<name>A0AAW6LXX1_9BACE</name>
<dbReference type="InterPro" id="IPR027417">
    <property type="entry name" value="P-loop_NTPase"/>
</dbReference>
<sequence length="446" mass="51596">MKNLTVEHISNVIAFLNEHADYAVLRNFEGLPDHNKSRDIDIIITRKSYQSIKEDLVKLIASSEWKIVTYLHSDRLLTYVCGIITEEGHTELVQWDFFVNTSVFGIPLMDAKEFLNNKKFNGFLYHVEDDCRFLDKYLYNCAVGSKYPEKYKATRMKAEYLPLVAHKVKALYGVQSVAECDKVSGRHLLLRAVLWNIKNNFWELMKGIFHFLYTFIKNYLCSNTGLSIGFTGPDGSGKTTVINLLIENLGDVFRTAHVYYHFRPMMLGNLGEVAHSAGIKKDVDRAYDKPHRGGKTGIVSSLCRLVYYSLDYILGYWAKVKSMTRITRIVIFDRYYTDIICDSRRSRIYLPPKFLYSFGRLFIPSLNYNILLTAKTETILSRKQELGIKGIEAINSKIDYLKDKKGYYKIINESTPQKAVVEILQIVFEEQQQKNLKRLKYGSCKI</sequence>
<dbReference type="AlphaFoldDB" id="A0AAW6LXX1"/>
<dbReference type="RefSeq" id="WP_149923962.1">
    <property type="nucleotide sequence ID" value="NZ_CAXKYC010000002.1"/>
</dbReference>
<evidence type="ECO:0008006" key="3">
    <source>
        <dbReference type="Google" id="ProtNLM"/>
    </source>
</evidence>
<dbReference type="EMBL" id="JARFID010000005">
    <property type="protein sequence ID" value="MDE8693881.1"/>
    <property type="molecule type" value="Genomic_DNA"/>
</dbReference>
<organism evidence="1 2">
    <name type="scientific">Bacteroides cellulosilyticus</name>
    <dbReference type="NCBI Taxonomy" id="246787"/>
    <lineage>
        <taxon>Bacteria</taxon>
        <taxon>Pseudomonadati</taxon>
        <taxon>Bacteroidota</taxon>
        <taxon>Bacteroidia</taxon>
        <taxon>Bacteroidales</taxon>
        <taxon>Bacteroidaceae</taxon>
        <taxon>Bacteroides</taxon>
    </lineage>
</organism>